<dbReference type="AlphaFoldDB" id="A0A1C2J774"/>
<feature type="domain" description="4'-phosphopantetheinyl transferase" evidence="4">
    <location>
        <begin position="13"/>
        <end position="98"/>
    </location>
</feature>
<dbReference type="InterPro" id="IPR004568">
    <property type="entry name" value="Ppantetheine-prot_Trfase_dom"/>
</dbReference>
<dbReference type="RefSeq" id="WP_024895400.1">
    <property type="nucleotide sequence ID" value="NZ_LWRY01000069.1"/>
</dbReference>
<proteinExistence type="predicted"/>
<dbReference type="InterPro" id="IPR008278">
    <property type="entry name" value="4-PPantetheinyl_Trfase_dom"/>
</dbReference>
<dbReference type="Pfam" id="PF01648">
    <property type="entry name" value="ACPS"/>
    <property type="match status" value="1"/>
</dbReference>
<evidence type="ECO:0000256" key="2">
    <source>
        <dbReference type="ARBA" id="ARBA00022723"/>
    </source>
</evidence>
<protein>
    <recommendedName>
        <fullName evidence="4">4'-phosphopantetheinyl transferase domain-containing protein</fullName>
    </recommendedName>
</protein>
<sequence>MPTLRPLQPMMLIGYDMQSLKEFKRKTALTRSLSVFTRQELNFCECRASAASSLAGIFCAKEAFIKAISSMHSTPAFMFTDIDVQHEPNGRPYLAIRSAISVFMSDQCLAADLSITHTADIAGAIVIVANKVMSNG</sequence>
<evidence type="ECO:0000259" key="4">
    <source>
        <dbReference type="Pfam" id="PF01648"/>
    </source>
</evidence>
<evidence type="ECO:0000313" key="5">
    <source>
        <dbReference type="EMBL" id="OCX73221.1"/>
    </source>
</evidence>
<dbReference type="SUPFAM" id="SSF56214">
    <property type="entry name" value="4'-phosphopantetheinyl transferase"/>
    <property type="match status" value="1"/>
</dbReference>
<dbReference type="Proteomes" id="UP000094893">
    <property type="component" value="Unassembled WGS sequence"/>
</dbReference>
<dbReference type="InterPro" id="IPR037143">
    <property type="entry name" value="4-PPantetheinyl_Trfase_dom_sf"/>
</dbReference>
<dbReference type="Gene3D" id="3.90.470.20">
    <property type="entry name" value="4'-phosphopantetheinyl transferase domain"/>
    <property type="match status" value="1"/>
</dbReference>
<dbReference type="GO" id="GO:0000287">
    <property type="term" value="F:magnesium ion binding"/>
    <property type="evidence" value="ECO:0007669"/>
    <property type="project" value="InterPro"/>
</dbReference>
<gene>
    <name evidence="5" type="ORF">A6P07_08830</name>
</gene>
<name>A0A1C2J774_ACITH</name>
<keyword evidence="2" id="KW-0479">Metal-binding</keyword>
<evidence type="ECO:0000313" key="6">
    <source>
        <dbReference type="Proteomes" id="UP000094893"/>
    </source>
</evidence>
<comment type="caution">
    <text evidence="5">The sequence shown here is derived from an EMBL/GenBank/DDBJ whole genome shotgun (WGS) entry which is preliminary data.</text>
</comment>
<evidence type="ECO:0000256" key="3">
    <source>
        <dbReference type="ARBA" id="ARBA00022842"/>
    </source>
</evidence>
<dbReference type="GO" id="GO:0008897">
    <property type="term" value="F:holo-[acyl-carrier-protein] synthase activity"/>
    <property type="evidence" value="ECO:0007669"/>
    <property type="project" value="InterPro"/>
</dbReference>
<evidence type="ECO:0000256" key="1">
    <source>
        <dbReference type="ARBA" id="ARBA00022679"/>
    </source>
</evidence>
<dbReference type="EMBL" id="LWSA01000111">
    <property type="protein sequence ID" value="OCX73221.1"/>
    <property type="molecule type" value="Genomic_DNA"/>
</dbReference>
<dbReference type="GO" id="GO:0006633">
    <property type="term" value="P:fatty acid biosynthetic process"/>
    <property type="evidence" value="ECO:0007669"/>
    <property type="project" value="InterPro"/>
</dbReference>
<keyword evidence="3" id="KW-0460">Magnesium</keyword>
<reference evidence="5 6" key="1">
    <citation type="journal article" date="2016" name="Int. J. Mol. Sci.">
        <title>Comparative genomics of the extreme acidophile Acidithiobacillus thiooxidans reveals intraspecific divergence and niche adaptation.</title>
        <authorList>
            <person name="Zhang X."/>
            <person name="Feng X."/>
            <person name="Tao J."/>
            <person name="Ma L."/>
            <person name="Xiao Y."/>
            <person name="Liang Y."/>
            <person name="Liu X."/>
            <person name="Yin H."/>
        </authorList>
    </citation>
    <scope>NUCLEOTIDE SEQUENCE [LARGE SCALE GENOMIC DNA]</scope>
    <source>
        <strain evidence="5 6">A02</strain>
    </source>
</reference>
<accession>A0A1C2J774</accession>
<organism evidence="5 6">
    <name type="scientific">Acidithiobacillus thiooxidans</name>
    <name type="common">Thiobacillus thiooxidans</name>
    <dbReference type="NCBI Taxonomy" id="930"/>
    <lineage>
        <taxon>Bacteria</taxon>
        <taxon>Pseudomonadati</taxon>
        <taxon>Pseudomonadota</taxon>
        <taxon>Acidithiobacillia</taxon>
        <taxon>Acidithiobacillales</taxon>
        <taxon>Acidithiobacillaceae</taxon>
        <taxon>Acidithiobacillus</taxon>
    </lineage>
</organism>
<dbReference type="NCBIfam" id="TIGR00556">
    <property type="entry name" value="pantethn_trn"/>
    <property type="match status" value="1"/>
</dbReference>
<keyword evidence="1" id="KW-0808">Transferase</keyword>